<keyword evidence="1" id="KW-0472">Membrane</keyword>
<feature type="transmembrane region" description="Helical" evidence="1">
    <location>
        <begin position="26"/>
        <end position="47"/>
    </location>
</feature>
<gene>
    <name evidence="2" type="ORF">CDQ84_15740</name>
</gene>
<dbReference type="RefSeq" id="WP_103082694.1">
    <property type="nucleotide sequence ID" value="NZ_CP021850.1"/>
</dbReference>
<evidence type="ECO:0000256" key="1">
    <source>
        <dbReference type="SAM" id="Phobius"/>
    </source>
</evidence>
<reference evidence="3" key="1">
    <citation type="submission" date="2017-06" db="EMBL/GenBank/DDBJ databases">
        <title>Investigating the central metabolism of Clostridium thermosuccinogenes.</title>
        <authorList>
            <person name="Koendjbiharie J.G."/>
            <person name="Van Kranenburg R."/>
            <person name="Vriesendorp B."/>
        </authorList>
    </citation>
    <scope>NUCLEOTIDE SEQUENCE [LARGE SCALE GENOMIC DNA]</scope>
    <source>
        <strain evidence="3">DSM 5806</strain>
    </source>
</reference>
<sequence length="95" mass="10712">MKCCHGNDRHQENEHKGKHKGHISHILMMMLCCGGPVILVLLLPLIGKILPGTSIYLSKIIPFLCPIMMLVMMPMMFKKDKGNNATENKQLKDNV</sequence>
<evidence type="ECO:0000313" key="3">
    <source>
        <dbReference type="Proteomes" id="UP000236151"/>
    </source>
</evidence>
<comment type="caution">
    <text evidence="2">The sequence shown here is derived from an EMBL/GenBank/DDBJ whole genome shotgun (WGS) entry which is preliminary data.</text>
</comment>
<organism evidence="2 3">
    <name type="scientific">Clostridium thermosuccinogenes</name>
    <dbReference type="NCBI Taxonomy" id="84032"/>
    <lineage>
        <taxon>Bacteria</taxon>
        <taxon>Bacillati</taxon>
        <taxon>Bacillota</taxon>
        <taxon>Clostridia</taxon>
        <taxon>Eubacteriales</taxon>
        <taxon>Clostridiaceae</taxon>
        <taxon>Clostridium</taxon>
    </lineage>
</organism>
<keyword evidence="1" id="KW-0812">Transmembrane</keyword>
<evidence type="ECO:0008006" key="4">
    <source>
        <dbReference type="Google" id="ProtNLM"/>
    </source>
</evidence>
<dbReference type="EMBL" id="NIOJ01000053">
    <property type="protein sequence ID" value="PNT96133.1"/>
    <property type="molecule type" value="Genomic_DNA"/>
</dbReference>
<dbReference type="KEGG" id="cthd:CDO33_13625"/>
<dbReference type="Proteomes" id="UP000236151">
    <property type="component" value="Unassembled WGS sequence"/>
</dbReference>
<protein>
    <recommendedName>
        <fullName evidence="4">DUF2933 domain-containing protein</fullName>
    </recommendedName>
</protein>
<keyword evidence="1" id="KW-1133">Transmembrane helix</keyword>
<accession>A0A2K2F8W1</accession>
<evidence type="ECO:0000313" key="2">
    <source>
        <dbReference type="EMBL" id="PNT96133.1"/>
    </source>
</evidence>
<feature type="transmembrane region" description="Helical" evidence="1">
    <location>
        <begin position="53"/>
        <end position="73"/>
    </location>
</feature>
<name>A0A2K2F8W1_9CLOT</name>
<proteinExistence type="predicted"/>
<keyword evidence="3" id="KW-1185">Reference proteome</keyword>
<dbReference type="AlphaFoldDB" id="A0A2K2F8W1"/>